<protein>
    <recommendedName>
        <fullName evidence="3">HhH-GPD domain-containing protein</fullName>
    </recommendedName>
</protein>
<dbReference type="AlphaFoldDB" id="A0AAV8SM08"/>
<dbReference type="GO" id="GO:0006285">
    <property type="term" value="P:base-excision repair, AP site formation"/>
    <property type="evidence" value="ECO:0007669"/>
    <property type="project" value="TreeGrafter"/>
</dbReference>
<dbReference type="InterPro" id="IPR052054">
    <property type="entry name" value="Oxidative_DNA_repair_enzyme"/>
</dbReference>
<dbReference type="SUPFAM" id="SSF48150">
    <property type="entry name" value="DNA-glycosylase"/>
    <property type="match status" value="1"/>
</dbReference>
<keyword evidence="2" id="KW-1185">Reference proteome</keyword>
<evidence type="ECO:0000313" key="1">
    <source>
        <dbReference type="EMBL" id="KAJ8753281.1"/>
    </source>
</evidence>
<dbReference type="GO" id="GO:0005634">
    <property type="term" value="C:nucleus"/>
    <property type="evidence" value="ECO:0007669"/>
    <property type="project" value="TreeGrafter"/>
</dbReference>
<gene>
    <name evidence="1" type="ORF">K2173_019680</name>
</gene>
<dbReference type="GO" id="GO:0034039">
    <property type="term" value="F:8-oxo-7,8-dihydroguanine DNA N-glycosylase activity"/>
    <property type="evidence" value="ECO:0007669"/>
    <property type="project" value="TreeGrafter"/>
</dbReference>
<dbReference type="PANTHER" id="PTHR10242">
    <property type="entry name" value="8-OXOGUANINE DNA GLYCOSYLASE"/>
    <property type="match status" value="1"/>
</dbReference>
<sequence length="351" mass="39719">MPESCLLRLPLGEDCLETFNFEKAVCNHGFFMMSPNIWFPCTKTLKRPLRLANSVSSVIVSISHPPNTTSLLINVHGSDDHLQLSVDDRHAILAQVARMLRISDRDVKDIKEFHQIHSEAKQRCFGRIFRSPSLFEDAVKSILLCNCTWSRTLNMARALCNLHRELSNGSSCNIHLLLKSGTSERKEVKRKQPEAFAPTSVYKSNLKGDELSVIGNFPTARELASLSTKFLNERCNLGYRARTISNLAKGVEKGTINLNDHFGDEGTIYDKTWTQLTKIKGVGPFSRANILMCIGFYQTIPSDTETIRHIKEHGQVHGRESCNKQTVEKDVEEIYEKYAPYQSLLRSCSKL</sequence>
<reference evidence="1 2" key="1">
    <citation type="submission" date="2021-09" db="EMBL/GenBank/DDBJ databases">
        <title>Genomic insights and catalytic innovation underlie evolution of tropane alkaloids biosynthesis.</title>
        <authorList>
            <person name="Wang Y.-J."/>
            <person name="Tian T."/>
            <person name="Huang J.-P."/>
            <person name="Huang S.-X."/>
        </authorList>
    </citation>
    <scope>NUCLEOTIDE SEQUENCE [LARGE SCALE GENOMIC DNA]</scope>
    <source>
        <strain evidence="1">KIB-2018</strain>
        <tissue evidence="1">Leaf</tissue>
    </source>
</reference>
<evidence type="ECO:0008006" key="3">
    <source>
        <dbReference type="Google" id="ProtNLM"/>
    </source>
</evidence>
<dbReference type="PANTHER" id="PTHR10242:SF7">
    <property type="entry name" value="HHH-GPD DOMAIN-CONTAINING PROTEIN"/>
    <property type="match status" value="1"/>
</dbReference>
<name>A0AAV8SM08_9ROSI</name>
<proteinExistence type="predicted"/>
<dbReference type="InterPro" id="IPR011257">
    <property type="entry name" value="DNA_glycosylase"/>
</dbReference>
<evidence type="ECO:0000313" key="2">
    <source>
        <dbReference type="Proteomes" id="UP001159364"/>
    </source>
</evidence>
<dbReference type="EMBL" id="JAIWQS010000010">
    <property type="protein sequence ID" value="KAJ8753281.1"/>
    <property type="molecule type" value="Genomic_DNA"/>
</dbReference>
<organism evidence="1 2">
    <name type="scientific">Erythroxylum novogranatense</name>
    <dbReference type="NCBI Taxonomy" id="1862640"/>
    <lineage>
        <taxon>Eukaryota</taxon>
        <taxon>Viridiplantae</taxon>
        <taxon>Streptophyta</taxon>
        <taxon>Embryophyta</taxon>
        <taxon>Tracheophyta</taxon>
        <taxon>Spermatophyta</taxon>
        <taxon>Magnoliopsida</taxon>
        <taxon>eudicotyledons</taxon>
        <taxon>Gunneridae</taxon>
        <taxon>Pentapetalae</taxon>
        <taxon>rosids</taxon>
        <taxon>fabids</taxon>
        <taxon>Malpighiales</taxon>
        <taxon>Erythroxylaceae</taxon>
        <taxon>Erythroxylum</taxon>
    </lineage>
</organism>
<dbReference type="Gene3D" id="1.10.340.30">
    <property type="entry name" value="Hypothetical protein, domain 2"/>
    <property type="match status" value="1"/>
</dbReference>
<accession>A0AAV8SM08</accession>
<comment type="caution">
    <text evidence="1">The sequence shown here is derived from an EMBL/GenBank/DDBJ whole genome shotgun (WGS) entry which is preliminary data.</text>
</comment>
<dbReference type="Proteomes" id="UP001159364">
    <property type="component" value="Linkage Group LG10"/>
</dbReference>